<name>A0A5S6QH94_TRIMR</name>
<organism evidence="1 2">
    <name type="scientific">Trichuris muris</name>
    <name type="common">Mouse whipworm</name>
    <dbReference type="NCBI Taxonomy" id="70415"/>
    <lineage>
        <taxon>Eukaryota</taxon>
        <taxon>Metazoa</taxon>
        <taxon>Ecdysozoa</taxon>
        <taxon>Nematoda</taxon>
        <taxon>Enoplea</taxon>
        <taxon>Dorylaimia</taxon>
        <taxon>Trichinellida</taxon>
        <taxon>Trichuridae</taxon>
        <taxon>Trichuris</taxon>
    </lineage>
</organism>
<evidence type="ECO:0000313" key="2">
    <source>
        <dbReference type="WBParaSite" id="TMUE_2000006554.1"/>
    </source>
</evidence>
<dbReference type="Proteomes" id="UP000046395">
    <property type="component" value="Unassembled WGS sequence"/>
</dbReference>
<dbReference type="WBParaSite" id="TMUE_2000006554.1">
    <property type="protein sequence ID" value="TMUE_2000006554.1"/>
    <property type="gene ID" value="WBGene00287383"/>
</dbReference>
<reference evidence="2" key="1">
    <citation type="submission" date="2019-12" db="UniProtKB">
        <authorList>
            <consortium name="WormBaseParasite"/>
        </authorList>
    </citation>
    <scope>IDENTIFICATION</scope>
</reference>
<sequence length="77" mass="8614">MCKGSQYEAEGKSEGPMSGLVMPGWTVQPGGFSSVWNVVRWITSIETAVLFMFLCRRTNSIRNCMHELEMGRNAVVN</sequence>
<protein>
    <submittedName>
        <fullName evidence="2">Uncharacterized protein</fullName>
    </submittedName>
</protein>
<accession>A0A5S6QH94</accession>
<proteinExistence type="predicted"/>
<evidence type="ECO:0000313" key="1">
    <source>
        <dbReference type="Proteomes" id="UP000046395"/>
    </source>
</evidence>
<dbReference type="AlphaFoldDB" id="A0A5S6QH94"/>
<keyword evidence="1" id="KW-1185">Reference proteome</keyword>